<dbReference type="EMBL" id="DVAB01000037">
    <property type="protein sequence ID" value="HIK00770.1"/>
    <property type="molecule type" value="Genomic_DNA"/>
</dbReference>
<keyword evidence="2" id="KW-1185">Reference proteome</keyword>
<accession>A0A832X6D8</accession>
<proteinExistence type="predicted"/>
<evidence type="ECO:0000313" key="1">
    <source>
        <dbReference type="EMBL" id="HIK00770.1"/>
    </source>
</evidence>
<protein>
    <submittedName>
        <fullName evidence="1">Uncharacterized protein</fullName>
    </submittedName>
</protein>
<organism evidence="1 2">
    <name type="scientific">Candidatus Naiadarchaeum limnaeum</name>
    <dbReference type="NCBI Taxonomy" id="2756139"/>
    <lineage>
        <taxon>Archaea</taxon>
        <taxon>Candidatus Undinarchaeota</taxon>
        <taxon>Candidatus Undinarchaeia</taxon>
        <taxon>Candidatus Naiadarchaeales</taxon>
        <taxon>Candidatus Naiadarchaeaceae</taxon>
        <taxon>Candidatus Naiadarchaeum</taxon>
    </lineage>
</organism>
<name>A0A832X6D8_9ARCH</name>
<reference evidence="1 2" key="1">
    <citation type="journal article" name="Nat. Commun.">
        <title>Undinarchaeota illuminate DPANN phylogeny and the impact of gene transfer on archaeal evolution.</title>
        <authorList>
            <person name="Dombrowski N."/>
            <person name="Williams T.A."/>
            <person name="Sun J."/>
            <person name="Woodcroft B.J."/>
            <person name="Lee J.H."/>
            <person name="Minh B.Q."/>
            <person name="Rinke C."/>
            <person name="Spang A."/>
        </authorList>
    </citation>
    <scope>NUCLEOTIDE SEQUENCE [LARGE SCALE GENOMIC DNA]</scope>
    <source>
        <strain evidence="1">MAG_bin1129</strain>
    </source>
</reference>
<dbReference type="AlphaFoldDB" id="A0A832X6D8"/>
<sequence>MKGVIIYKSEPQFADPKHTATAKQRIRNPFLYILFNLAKFHEWGNLLWGSEGEYTIYTVAFVVEQRARPKRWSNRRVITEVNIYGKVKALDKPLELRTEFSVDGDGRFDAILQQKLIEISAKSEFIRELIINNNHIVRK</sequence>
<evidence type="ECO:0000313" key="2">
    <source>
        <dbReference type="Proteomes" id="UP000646946"/>
    </source>
</evidence>
<dbReference type="Proteomes" id="UP000646946">
    <property type="component" value="Unassembled WGS sequence"/>
</dbReference>
<comment type="caution">
    <text evidence="1">The sequence shown here is derived from an EMBL/GenBank/DDBJ whole genome shotgun (WGS) entry which is preliminary data.</text>
</comment>
<gene>
    <name evidence="1" type="ORF">H1016_04505</name>
</gene>